<evidence type="ECO:0000256" key="2">
    <source>
        <dbReference type="SAM" id="Phobius"/>
    </source>
</evidence>
<evidence type="ECO:0000313" key="5">
    <source>
        <dbReference type="Proteomes" id="UP000192374"/>
    </source>
</evidence>
<name>A0A7I7PBU8_9MYCO</name>
<protein>
    <recommendedName>
        <fullName evidence="7">Integral membrane protein</fullName>
    </recommendedName>
</protein>
<feature type="region of interest" description="Disordered" evidence="1">
    <location>
        <begin position="1"/>
        <end position="22"/>
    </location>
</feature>
<dbReference type="EMBL" id="MVIC01000042">
    <property type="protein sequence ID" value="ORB11855.1"/>
    <property type="molecule type" value="Genomic_DNA"/>
</dbReference>
<evidence type="ECO:0000313" key="4">
    <source>
        <dbReference type="EMBL" id="ORB11855.1"/>
    </source>
</evidence>
<feature type="transmembrane region" description="Helical" evidence="2">
    <location>
        <begin position="75"/>
        <end position="95"/>
    </location>
</feature>
<evidence type="ECO:0000256" key="1">
    <source>
        <dbReference type="SAM" id="MobiDB-lite"/>
    </source>
</evidence>
<dbReference type="Proteomes" id="UP000466894">
    <property type="component" value="Chromosome"/>
</dbReference>
<dbReference type="AlphaFoldDB" id="A0A7I7PBU8"/>
<sequence>MNEHVKTESTVSADATPPPAGERGGRLRLWVNWVLTLLTVPAAAAVLLFGLGAVMSTAGCSDKQCPNLGPGGIGFGVLFYGAPIVALVAIVASIFTAKRRWGVVVPLCALALLIADLIVLAVTFRQ</sequence>
<reference evidence="3" key="3">
    <citation type="submission" date="2020-02" db="EMBL/GenBank/DDBJ databases">
        <authorList>
            <person name="Matsumoto Y."/>
            <person name="Motooka D."/>
            <person name="Nakamura S."/>
        </authorList>
    </citation>
    <scope>NUCLEOTIDE SEQUENCE</scope>
    <source>
        <strain evidence="3">JCM 16367</strain>
    </source>
</reference>
<proteinExistence type="predicted"/>
<dbReference type="KEGG" id="mnv:MNVI_13950"/>
<evidence type="ECO:0000313" key="6">
    <source>
        <dbReference type="Proteomes" id="UP000466894"/>
    </source>
</evidence>
<keyword evidence="2" id="KW-0812">Transmembrane</keyword>
<dbReference type="RefSeq" id="WP_083089107.1">
    <property type="nucleotide sequence ID" value="NZ_AP022583.1"/>
</dbReference>
<evidence type="ECO:0000313" key="3">
    <source>
        <dbReference type="EMBL" id="BBY06077.1"/>
    </source>
</evidence>
<organism evidence="3 6">
    <name type="scientific">Mycobacterium noviomagense</name>
    <dbReference type="NCBI Taxonomy" id="459858"/>
    <lineage>
        <taxon>Bacteria</taxon>
        <taxon>Bacillati</taxon>
        <taxon>Actinomycetota</taxon>
        <taxon>Actinomycetes</taxon>
        <taxon>Mycobacteriales</taxon>
        <taxon>Mycobacteriaceae</taxon>
        <taxon>Mycobacterium</taxon>
    </lineage>
</organism>
<reference evidence="4 5" key="1">
    <citation type="submission" date="2017-02" db="EMBL/GenBank/DDBJ databases">
        <title>The new phylogeny of genus Mycobacterium.</title>
        <authorList>
            <person name="Tortoli E."/>
            <person name="Trovato A."/>
            <person name="Cirillo D.M."/>
        </authorList>
    </citation>
    <scope>NUCLEOTIDE SEQUENCE [LARGE SCALE GENOMIC DNA]</scope>
    <source>
        <strain evidence="4 5">DSM 45145</strain>
    </source>
</reference>
<keyword evidence="5" id="KW-1185">Reference proteome</keyword>
<keyword evidence="2" id="KW-1133">Transmembrane helix</keyword>
<gene>
    <name evidence="4" type="ORF">BST37_17855</name>
    <name evidence="3" type="ORF">MNVI_13950</name>
</gene>
<evidence type="ECO:0008006" key="7">
    <source>
        <dbReference type="Google" id="ProtNLM"/>
    </source>
</evidence>
<dbReference type="EMBL" id="AP022583">
    <property type="protein sequence ID" value="BBY06077.1"/>
    <property type="molecule type" value="Genomic_DNA"/>
</dbReference>
<feature type="transmembrane region" description="Helical" evidence="2">
    <location>
        <begin position="30"/>
        <end position="54"/>
    </location>
</feature>
<reference evidence="3 6" key="2">
    <citation type="journal article" date="2019" name="Emerg. Microbes Infect.">
        <title>Comprehensive subspecies identification of 175 nontuberculous mycobacteria species based on 7547 genomic profiles.</title>
        <authorList>
            <person name="Matsumoto Y."/>
            <person name="Kinjo T."/>
            <person name="Motooka D."/>
            <person name="Nabeya D."/>
            <person name="Jung N."/>
            <person name="Uechi K."/>
            <person name="Horii T."/>
            <person name="Iida T."/>
            <person name="Fujita J."/>
            <person name="Nakamura S."/>
        </authorList>
    </citation>
    <scope>NUCLEOTIDE SEQUENCE [LARGE SCALE GENOMIC DNA]</scope>
    <source>
        <strain evidence="3 6">JCM 16367</strain>
    </source>
</reference>
<keyword evidence="2" id="KW-0472">Membrane</keyword>
<accession>A0A7I7PBU8</accession>
<dbReference type="Proteomes" id="UP000192374">
    <property type="component" value="Unassembled WGS sequence"/>
</dbReference>
<feature type="transmembrane region" description="Helical" evidence="2">
    <location>
        <begin position="101"/>
        <end position="124"/>
    </location>
</feature>